<feature type="region of interest" description="Disordered" evidence="1">
    <location>
        <begin position="103"/>
        <end position="127"/>
    </location>
</feature>
<feature type="region of interest" description="Disordered" evidence="1">
    <location>
        <begin position="395"/>
        <end position="425"/>
    </location>
</feature>
<dbReference type="HOGENOM" id="CLU_255939_0_0_1"/>
<feature type="region of interest" description="Disordered" evidence="1">
    <location>
        <begin position="1169"/>
        <end position="1357"/>
    </location>
</feature>
<proteinExistence type="predicted"/>
<feature type="compositionally biased region" description="Polar residues" evidence="1">
    <location>
        <begin position="325"/>
        <end position="334"/>
    </location>
</feature>
<evidence type="ECO:0000259" key="2">
    <source>
        <dbReference type="Pfam" id="PF14295"/>
    </source>
</evidence>
<name>K2RS30_MACPH</name>
<evidence type="ECO:0000313" key="4">
    <source>
        <dbReference type="Proteomes" id="UP000007129"/>
    </source>
</evidence>
<dbReference type="Pfam" id="PF14295">
    <property type="entry name" value="PAN_4"/>
    <property type="match status" value="2"/>
</dbReference>
<protein>
    <recommendedName>
        <fullName evidence="2">Apple domain-containing protein</fullName>
    </recommendedName>
</protein>
<feature type="compositionally biased region" description="Polar residues" evidence="1">
    <location>
        <begin position="248"/>
        <end position="265"/>
    </location>
</feature>
<dbReference type="Gene3D" id="3.50.4.10">
    <property type="entry name" value="Hepatocyte Growth Factor"/>
    <property type="match status" value="1"/>
</dbReference>
<feature type="compositionally biased region" description="Pro residues" evidence="1">
    <location>
        <begin position="1272"/>
        <end position="1288"/>
    </location>
</feature>
<feature type="compositionally biased region" description="Low complexity" evidence="1">
    <location>
        <begin position="416"/>
        <end position="425"/>
    </location>
</feature>
<feature type="region of interest" description="Disordered" evidence="1">
    <location>
        <begin position="437"/>
        <end position="697"/>
    </location>
</feature>
<reference evidence="3 4" key="1">
    <citation type="journal article" date="2012" name="BMC Genomics">
        <title>Tools to kill: Genome of one of the most destructive plant pathogenic fungi Macrophomina phaseolina.</title>
        <authorList>
            <person name="Islam M.S."/>
            <person name="Haque M.S."/>
            <person name="Islam M.M."/>
            <person name="Emdad E.M."/>
            <person name="Halim A."/>
            <person name="Hossen Q.M.M."/>
            <person name="Hossain M.Z."/>
            <person name="Ahmed B."/>
            <person name="Rahim S."/>
            <person name="Rahman M.S."/>
            <person name="Alam M.M."/>
            <person name="Hou S."/>
            <person name="Wan X."/>
            <person name="Saito J.A."/>
            <person name="Alam M."/>
        </authorList>
    </citation>
    <scope>NUCLEOTIDE SEQUENCE [LARGE SCALE GENOMIC DNA]</scope>
    <source>
        <strain evidence="3 4">MS6</strain>
    </source>
</reference>
<dbReference type="Proteomes" id="UP000007129">
    <property type="component" value="Unassembled WGS sequence"/>
</dbReference>
<feature type="compositionally biased region" description="Polar residues" evidence="1">
    <location>
        <begin position="112"/>
        <end position="127"/>
    </location>
</feature>
<dbReference type="InterPro" id="IPR003609">
    <property type="entry name" value="Pan_app"/>
</dbReference>
<gene>
    <name evidence="3" type="ORF">MPH_09839</name>
</gene>
<feature type="compositionally biased region" description="Polar residues" evidence="1">
    <location>
        <begin position="579"/>
        <end position="606"/>
    </location>
</feature>
<feature type="domain" description="Apple" evidence="2">
    <location>
        <begin position="37"/>
        <end position="80"/>
    </location>
</feature>
<dbReference type="VEuPathDB" id="FungiDB:MPH_09839"/>
<dbReference type="InParanoid" id="K2RS30"/>
<comment type="caution">
    <text evidence="3">The sequence shown here is derived from an EMBL/GenBank/DDBJ whole genome shotgun (WGS) entry which is preliminary data.</text>
</comment>
<feature type="compositionally biased region" description="Low complexity" evidence="1">
    <location>
        <begin position="530"/>
        <end position="541"/>
    </location>
</feature>
<dbReference type="eggNOG" id="ENOG502QSI5">
    <property type="taxonomic scope" value="Eukaryota"/>
</dbReference>
<dbReference type="OrthoDB" id="3946576at2759"/>
<feature type="compositionally biased region" description="Pro residues" evidence="1">
    <location>
        <begin position="1169"/>
        <end position="1182"/>
    </location>
</feature>
<feature type="compositionally biased region" description="Low complexity" evidence="1">
    <location>
        <begin position="335"/>
        <end position="346"/>
    </location>
</feature>
<accession>K2RS30</accession>
<feature type="compositionally biased region" description="Low complexity" evidence="1">
    <location>
        <begin position="235"/>
        <end position="247"/>
    </location>
</feature>
<feature type="domain" description="Apple" evidence="2">
    <location>
        <begin position="154"/>
        <end position="204"/>
    </location>
</feature>
<feature type="compositionally biased region" description="Low complexity" evidence="1">
    <location>
        <begin position="1301"/>
        <end position="1336"/>
    </location>
</feature>
<feature type="compositionally biased region" description="Low complexity" evidence="1">
    <location>
        <begin position="458"/>
        <end position="515"/>
    </location>
</feature>
<evidence type="ECO:0000313" key="3">
    <source>
        <dbReference type="EMBL" id="EKG13019.1"/>
    </source>
</evidence>
<evidence type="ECO:0000256" key="1">
    <source>
        <dbReference type="SAM" id="MobiDB-lite"/>
    </source>
</evidence>
<dbReference type="EMBL" id="AHHD01000419">
    <property type="protein sequence ID" value="EKG13019.1"/>
    <property type="molecule type" value="Genomic_DNA"/>
</dbReference>
<dbReference type="STRING" id="1126212.K2RS30"/>
<sequence length="1376" mass="144542">MFKKLTNYFQVDIECPKNNGEPYTTSNGAVLTVQCTTDHYGGDYESHQVASYEDCLELCSTHSLCKAISFHLTNNICYLKSNILPGSDNQGVWSAVLVSAGTGTDSGDDQKPSSTALTGTPSSSDHVSTINCPRENGLVRSAASLEKFIIECLVDRGGGDIPGRAPAWTDSFQACINVCGAVDACRGVSWDNSYPGVNKPCYLKQDLNPPVQNSNIWAARKYGSAAGDGAGSAAGGSSTATPGVSGPVSTATVTEGASVTASTTRSFSESTGASESSLSSSSSSSSTTTTTTASLPSSESAGDGQTVVLTSTIKSTRSHGRPVGSRTSGMDQSNSVSTMKVTSSKTATEKSTTHWDQATAVTVSQTSTFTITKDPASSSVSSPVVVSTFTGTIDQLSSSSSSSSSTLSVPSIADPSTPNTSSTSTVVSTFTVIEESSGTSLSSQATSPPFVISPSVETSTRSAASSDITSTTTSGADSMTPATPSTSSSTVTSSPPFSSQSSFSSASSETMSTPVTAVTSETKTVIEGRTSSVSTEIVTTVQATTERETSINTAGTTSSGGASSTSLTASGWPPASMGTLRTTQTPDGPTSYTTPGSSHTSTNTHTLVEGSSKRPGRPSTRNPRLTPRPNTLTQSRTTTRTTTSPAVTTTTKTSQLSTSSFTTVSVPTYNPHTRSVKTPTHPDATESPDSTRLPNPFRPWGPFRPWESHTGPWITSLSSRTRQTPSKPTSVPQCTWDVHQIITGPCATDINGPFTKPRIPVPALPHLSEFHTGSPHLDHHIPRSLPAGHKYPAGIHGEIPPSIQNQFQDQEINYWAPFGSEYYYAQLCVSCEIIKVVADTGTYKGQPECNACEPPVMQARAGSATYLPTVESGICGYIEFQPSICVSCEQKKEQQFWVPKPKPQPPVYSTPACPLPCPEPCPCLPKPEPKPKTDTVTCWSCIQTPVYYPTTLTKERYKTVKIPTPVQHFLTTKETEYITKSISVTTPAYRTKTEHKIVTTPIFKTSVDSKVITTPVYVTKVTTKVVPTTELIVQTILCNTCPDGKTTTVSVHKMQTTATTHYVTCERYNTVTLNMTVKTKETEVKSVPYTTTIKAQETLTKSISHTETKSVPYVQTVTATEKCENCSGGYTTTLKTYVTQPPVVSTQVVTLSKPCPQCPDGSSTVVVPVPPQVTPVQPPAQPPIQQLSQPPAQPPSQPPVQQPPPVQTTVAQPCKESPCPPKTEGPKGSAPAPQPSAPKPEGPRPEGPKEGAPVKQPSAPNPEAPKGSAPAPSQPAPSQPAPSKPAPSKPAASQPAPPTTYPTLTPNETPSPSPSLSTSESSSSGSTTHKPSKTSPLSPPKETESQRSASIASTRPCDVKVLVAVVVGAVVAVWGM</sequence>
<feature type="region of interest" description="Disordered" evidence="1">
    <location>
        <begin position="228"/>
        <end position="354"/>
    </location>
</feature>
<feature type="compositionally biased region" description="Pro residues" evidence="1">
    <location>
        <begin position="1191"/>
        <end position="1206"/>
    </location>
</feature>
<feature type="compositionally biased region" description="Low complexity" evidence="1">
    <location>
        <begin position="553"/>
        <end position="571"/>
    </location>
</feature>
<feature type="compositionally biased region" description="Low complexity" evidence="1">
    <location>
        <begin position="266"/>
        <end position="301"/>
    </location>
</feature>
<feature type="compositionally biased region" description="Low complexity" evidence="1">
    <location>
        <begin position="631"/>
        <end position="668"/>
    </location>
</feature>
<organism evidence="3 4">
    <name type="scientific">Macrophomina phaseolina (strain MS6)</name>
    <name type="common">Charcoal rot fungus</name>
    <dbReference type="NCBI Taxonomy" id="1126212"/>
    <lineage>
        <taxon>Eukaryota</taxon>
        <taxon>Fungi</taxon>
        <taxon>Dikarya</taxon>
        <taxon>Ascomycota</taxon>
        <taxon>Pezizomycotina</taxon>
        <taxon>Dothideomycetes</taxon>
        <taxon>Dothideomycetes incertae sedis</taxon>
        <taxon>Botryosphaeriales</taxon>
        <taxon>Botryosphaeriaceae</taxon>
        <taxon>Macrophomina</taxon>
    </lineage>
</organism>
<feature type="compositionally biased region" description="Low complexity" evidence="1">
    <location>
        <begin position="437"/>
        <end position="447"/>
    </location>
</feature>